<dbReference type="InterPro" id="IPR054215">
    <property type="entry name" value="DUF6923"/>
</dbReference>
<protein>
    <submittedName>
        <fullName evidence="3">T9SS type A sorting domain-containing protein</fullName>
    </submittedName>
</protein>
<dbReference type="InterPro" id="IPR026444">
    <property type="entry name" value="Secre_tail"/>
</dbReference>
<feature type="domain" description="Secretion system C-terminal sorting" evidence="1">
    <location>
        <begin position="1362"/>
        <end position="1430"/>
    </location>
</feature>
<dbReference type="NCBIfam" id="TIGR04183">
    <property type="entry name" value="Por_Secre_tail"/>
    <property type="match status" value="1"/>
</dbReference>
<dbReference type="SUPFAM" id="SSF50969">
    <property type="entry name" value="YVTN repeat-like/Quinoprotein amine dehydrogenase"/>
    <property type="match status" value="2"/>
</dbReference>
<dbReference type="Pfam" id="PF18962">
    <property type="entry name" value="Por_Secre_tail"/>
    <property type="match status" value="1"/>
</dbReference>
<dbReference type="PANTHER" id="PTHR40274:SF3">
    <property type="entry name" value="VIRGINIAMYCIN B LYASE"/>
    <property type="match status" value="1"/>
</dbReference>
<sequence length="1432" mass="150278">MALDISGTVWFDANSNQVLDSGEAGTNFGGPLFVNLVDNSGQVVASTIVGASGSYLLSGVTSNLTAHKLVLTNTAASIYGNRLPGTYHCYAEVIGGTNTADQTGSRLGEINIQTAVDDVTAQNFVLTRQTPLGCHDGIAYQVAQGAGDATSSLYSYNVSSGVRTLIATTPFLVNSLIYSTSSDNMLWGTINNTSSIVRFGAFGGSVEFPIANLPTTNYNLGAELPNGYMVVYSGSAATYYVIDVDPSRPTYLELVDPTNGFTLKSGPSYGTDVSTPFAALDLTFLPSTQLCYGLTANGAITTLDPFSGTVATFPASVMGLPAGAYGALFSDQAGKLYAFNNTTGAFYKIDPVANSATFLAGSVPSGNNDGASCPTAVVECDQDISIVPSQASSCPGTAVVLTVTPNGNGPFTYTWQVSADGGSSWTSLQNTASDVNGSYAGGNTDSLTLTPSNTGWNNFQFRCLVGSNLCQTPSSAATLTVLAIPDAPVLISNADAPICPANTVNLTTLVNSDTPAGSVLRFYTSSTPSAETLVADPANAQPGTYYARYENPGCHGPVSQPIAIGACQTPFTCENGIAYQVSAAAGESVSSLYAFNVGTGTRTLVAPLPITVNSLIYSQTDNMLWATKNETNTIVRISATGSVTEYVIPGLPVTNYNVGAEIPGGYMLVYTSNSTTYYIIDINSSRDTYLQLVNPATGTIVTAGHTISQPMAITDLVYLPTTGLVYGIEGVTARLISLDYNSGSVTAGSAVTGLPLGTNFGAMFADPSGRIYAFANNPGTFHRINPITGNSEFISNSIPSNSNDGANCPDAILESFPFDCADGIIYQVSQAAGEVSSSLYTFNVDSGERSLVAPLPLVVNSLVYNSRDNMLWATKNVSNSIVRIDAQGGAIEYPVLNLPSSNYNVGVEIPNGYMLIYLSSAPAYYVVDIDQNRPTFLQLVDPRNGFAVQTGPDFGIPVSQPMDVADISFLSSTNLCYGITSLDGRLATLDPYTGTVTIGSQVRGLTPSTFGGMFADANGSLYGFHNASGAFYKIDPTTSDASLISTSVPSGSNDGANCVTALLCDIELTQPEPENQTACIGSNVSFSVTATGAGTLTFQWQLSTDGGNSWTNLSPGGFTDSNGSYSGAATSVLTLTPTSAAWNGYEYRVIVDSESDLCTLTSASGLLAVVETPSAPVLDRAVTRPLCPATTADLTNLVISTMPQGSTLRFYTSSIPSSATLVADPTQVVAGTYFAFYQNSGCSSPASAAITVEADCGPMPVTLVSFEIEKEKQTAILKWATTEEVNSERFEIERSTDAANWTTIAQQLSRGESKVKVSYQFTDIAPARGINYYRLKMVDKDGTFTYSRIQNVDFAGSAIDAYPNPTSERLTFKEYGEIKHLALYNSSGLIVLSRRTPGHEGVDVSKVLAGVYVLRITLYDGTISTQKIVIAR</sequence>
<name>A0AAU8FIA5_9BACT</name>
<dbReference type="Gene3D" id="2.60.40.10">
    <property type="entry name" value="Immunoglobulins"/>
    <property type="match status" value="2"/>
</dbReference>
<proteinExistence type="predicted"/>
<dbReference type="SUPFAM" id="SSF117074">
    <property type="entry name" value="Hypothetical protein PA1324"/>
    <property type="match status" value="1"/>
</dbReference>
<feature type="domain" description="DUF6923" evidence="2">
    <location>
        <begin position="588"/>
        <end position="809"/>
    </location>
</feature>
<dbReference type="PANTHER" id="PTHR40274">
    <property type="entry name" value="VIRGINIAMYCIN B LYASE"/>
    <property type="match status" value="1"/>
</dbReference>
<dbReference type="InterPro" id="IPR013783">
    <property type="entry name" value="Ig-like_fold"/>
</dbReference>
<dbReference type="EMBL" id="CP159289">
    <property type="protein sequence ID" value="XCH23443.1"/>
    <property type="molecule type" value="Genomic_DNA"/>
</dbReference>
<evidence type="ECO:0000259" key="2">
    <source>
        <dbReference type="Pfam" id="PF21959"/>
    </source>
</evidence>
<reference evidence="3" key="1">
    <citation type="submission" date="2024-06" db="EMBL/GenBank/DDBJ databases">
        <title>Sequencing and assembly of the genome of Dyadobacter sp. strain 676, a symbiont of Cyamopsis tetragonoloba.</title>
        <authorList>
            <person name="Guro P."/>
            <person name="Sazanova A."/>
            <person name="Kuznetsova I."/>
            <person name="Belimov A."/>
            <person name="Safronova V."/>
        </authorList>
    </citation>
    <scope>NUCLEOTIDE SEQUENCE</scope>
    <source>
        <strain evidence="3">676</strain>
    </source>
</reference>
<dbReference type="Pfam" id="PF21959">
    <property type="entry name" value="DUF6923"/>
    <property type="match status" value="3"/>
</dbReference>
<dbReference type="SUPFAM" id="SSF63829">
    <property type="entry name" value="Calcium-dependent phosphotriesterase"/>
    <property type="match status" value="1"/>
</dbReference>
<dbReference type="InterPro" id="IPR051344">
    <property type="entry name" value="Vgb"/>
</dbReference>
<dbReference type="InterPro" id="IPR011044">
    <property type="entry name" value="Quino_amine_DH_bsu"/>
</dbReference>
<organism evidence="3">
    <name type="scientific">Dyadobacter sp. 676</name>
    <dbReference type="NCBI Taxonomy" id="3088362"/>
    <lineage>
        <taxon>Bacteria</taxon>
        <taxon>Pseudomonadati</taxon>
        <taxon>Bacteroidota</taxon>
        <taxon>Cytophagia</taxon>
        <taxon>Cytophagales</taxon>
        <taxon>Spirosomataceae</taxon>
        <taxon>Dyadobacter</taxon>
    </lineage>
</organism>
<evidence type="ECO:0000313" key="3">
    <source>
        <dbReference type="EMBL" id="XCH23443.1"/>
    </source>
</evidence>
<accession>A0AAU8FIA5</accession>
<evidence type="ECO:0000259" key="1">
    <source>
        <dbReference type="Pfam" id="PF18962"/>
    </source>
</evidence>
<dbReference type="RefSeq" id="WP_353718769.1">
    <property type="nucleotide sequence ID" value="NZ_CP159289.1"/>
</dbReference>
<gene>
    <name evidence="3" type="ORF">ABV298_24470</name>
</gene>
<feature type="domain" description="DUF6923" evidence="2">
    <location>
        <begin position="829"/>
        <end position="1060"/>
    </location>
</feature>
<feature type="domain" description="DUF6923" evidence="2">
    <location>
        <begin position="144"/>
        <end position="375"/>
    </location>
</feature>